<name>A0A1J1HZU5_9DIPT</name>
<keyword evidence="1" id="KW-0732">Signal</keyword>
<organism evidence="2 3">
    <name type="scientific">Clunio marinus</name>
    <dbReference type="NCBI Taxonomy" id="568069"/>
    <lineage>
        <taxon>Eukaryota</taxon>
        <taxon>Metazoa</taxon>
        <taxon>Ecdysozoa</taxon>
        <taxon>Arthropoda</taxon>
        <taxon>Hexapoda</taxon>
        <taxon>Insecta</taxon>
        <taxon>Pterygota</taxon>
        <taxon>Neoptera</taxon>
        <taxon>Endopterygota</taxon>
        <taxon>Diptera</taxon>
        <taxon>Nematocera</taxon>
        <taxon>Chironomoidea</taxon>
        <taxon>Chironomidae</taxon>
        <taxon>Clunio</taxon>
    </lineage>
</organism>
<feature type="chain" id="PRO_5012181829" evidence="1">
    <location>
        <begin position="25"/>
        <end position="67"/>
    </location>
</feature>
<reference evidence="2 3" key="1">
    <citation type="submission" date="2015-04" db="EMBL/GenBank/DDBJ databases">
        <authorList>
            <person name="Syromyatnikov M.Y."/>
            <person name="Popov V.N."/>
        </authorList>
    </citation>
    <scope>NUCLEOTIDE SEQUENCE [LARGE SCALE GENOMIC DNA]</scope>
</reference>
<proteinExistence type="predicted"/>
<dbReference type="Proteomes" id="UP000183832">
    <property type="component" value="Unassembled WGS sequence"/>
</dbReference>
<sequence length="67" mass="7232">MSSSLSLLSVGNLLVGLIIKRVIASHRTPECACSKMMSQISKCGEVCHEKCCKPMALKLINTSSHNI</sequence>
<evidence type="ECO:0000313" key="2">
    <source>
        <dbReference type="EMBL" id="CRK92070.1"/>
    </source>
</evidence>
<dbReference type="AlphaFoldDB" id="A0A1J1HZU5"/>
<dbReference type="EMBL" id="CVRI01000022">
    <property type="protein sequence ID" value="CRK92070.1"/>
    <property type="molecule type" value="Genomic_DNA"/>
</dbReference>
<accession>A0A1J1HZU5</accession>
<keyword evidence="3" id="KW-1185">Reference proteome</keyword>
<evidence type="ECO:0000256" key="1">
    <source>
        <dbReference type="SAM" id="SignalP"/>
    </source>
</evidence>
<gene>
    <name evidence="2" type="ORF">CLUMA_CG005650</name>
</gene>
<feature type="signal peptide" evidence="1">
    <location>
        <begin position="1"/>
        <end position="24"/>
    </location>
</feature>
<protein>
    <submittedName>
        <fullName evidence="2">CLUMA_CG005650, isoform A</fullName>
    </submittedName>
</protein>
<evidence type="ECO:0000313" key="3">
    <source>
        <dbReference type="Proteomes" id="UP000183832"/>
    </source>
</evidence>